<sequence length="121" mass="12929">MWTAGVDAILLHSVRFPLLARQSVLCDPVGQSAARPGTARLTVDVRQCALPLYCIPWSSGPSPAVACSTSPIDAGGITEHTRQKLHEPSLLLRPLPLLGVSGLGHVSERADKPRVNHPLTR</sequence>
<dbReference type="EMBL" id="JBBPDW010000055">
    <property type="protein sequence ID" value="KAK7531261.1"/>
    <property type="molecule type" value="Genomic_DNA"/>
</dbReference>
<evidence type="ECO:0000313" key="1">
    <source>
        <dbReference type="EMBL" id="KAK7531261.1"/>
    </source>
</evidence>
<comment type="caution">
    <text evidence="1">The sequence shown here is derived from an EMBL/GenBank/DDBJ whole genome shotgun (WGS) entry which is preliminary data.</text>
</comment>
<name>A0ABR1L7P3_9PEZI</name>
<accession>A0ABR1L7P3</accession>
<gene>
    <name evidence="1" type="ORF">IWX46DRAFT_370395</name>
</gene>
<protein>
    <submittedName>
        <fullName evidence="1">Uncharacterized protein</fullName>
    </submittedName>
</protein>
<proteinExistence type="predicted"/>
<reference evidence="1 2" key="1">
    <citation type="submission" date="2024-04" db="EMBL/GenBank/DDBJ databases">
        <title>Phyllosticta paracitricarpa is synonymous to the EU quarantine fungus P. citricarpa based on phylogenomic analyses.</title>
        <authorList>
            <consortium name="Lawrence Berkeley National Laboratory"/>
            <person name="Van Ingen-Buijs V.A."/>
            <person name="Van Westerhoven A.C."/>
            <person name="Haridas S."/>
            <person name="Skiadas P."/>
            <person name="Martin F."/>
            <person name="Groenewald J.Z."/>
            <person name="Crous P.W."/>
            <person name="Seidl M.F."/>
        </authorList>
    </citation>
    <scope>NUCLEOTIDE SEQUENCE [LARGE SCALE GENOMIC DNA]</scope>
    <source>
        <strain evidence="1 2">CBS 122670</strain>
    </source>
</reference>
<evidence type="ECO:0000313" key="2">
    <source>
        <dbReference type="Proteomes" id="UP001365128"/>
    </source>
</evidence>
<dbReference type="Proteomes" id="UP001365128">
    <property type="component" value="Unassembled WGS sequence"/>
</dbReference>
<keyword evidence="2" id="KW-1185">Reference proteome</keyword>
<organism evidence="1 2">
    <name type="scientific">Phyllosticta citricarpa</name>
    <dbReference type="NCBI Taxonomy" id="55181"/>
    <lineage>
        <taxon>Eukaryota</taxon>
        <taxon>Fungi</taxon>
        <taxon>Dikarya</taxon>
        <taxon>Ascomycota</taxon>
        <taxon>Pezizomycotina</taxon>
        <taxon>Dothideomycetes</taxon>
        <taxon>Dothideomycetes incertae sedis</taxon>
        <taxon>Botryosphaeriales</taxon>
        <taxon>Phyllostictaceae</taxon>
        <taxon>Phyllosticta</taxon>
    </lineage>
</organism>